<dbReference type="InterPro" id="IPR002100">
    <property type="entry name" value="TF_MADSbox"/>
</dbReference>
<evidence type="ECO:0000256" key="1">
    <source>
        <dbReference type="ARBA" id="ARBA00004123"/>
    </source>
</evidence>
<sequence length="230" mass="26110">MARKKVKLAWIVNDSARRMTFNKRKKGLLKKMGELSTLCGIEACATVYGPYDPVPDVWPSPSEVHRVVMRFKSMPLVEQSKKMMNQEGFLKQRTVKVNEQVRRLQRNNHENNMTKLMGQCLTGKKGLNVVGSKEISDLAWVINEKMNAVQERIITLRGTMAPQMFPNNKIGGGGGEEHNNLIEATSLHRQSQPWSMDVINLPQEQHPIYLGDSMVLPHGNNGPWQTTFFP</sequence>
<reference evidence="7 8" key="1">
    <citation type="submission" date="2020-10" db="EMBL/GenBank/DDBJ databases">
        <title>The Coptis chinensis genome and diversification of protoberbering-type alkaloids.</title>
        <authorList>
            <person name="Wang B."/>
            <person name="Shu S."/>
            <person name="Song C."/>
            <person name="Liu Y."/>
        </authorList>
    </citation>
    <scope>NUCLEOTIDE SEQUENCE [LARGE SCALE GENOMIC DNA]</scope>
    <source>
        <strain evidence="7">HL-2020</strain>
        <tissue evidence="7">Leaf</tissue>
    </source>
</reference>
<protein>
    <recommendedName>
        <fullName evidence="6">MADS-box domain-containing protein</fullName>
    </recommendedName>
</protein>
<dbReference type="GO" id="GO:0000981">
    <property type="term" value="F:DNA-binding transcription factor activity, RNA polymerase II-specific"/>
    <property type="evidence" value="ECO:0007669"/>
    <property type="project" value="InterPro"/>
</dbReference>
<dbReference type="PANTHER" id="PTHR11945:SF387">
    <property type="entry name" value="AGAMOUS-LIKE MADS-BOX PROTEIN AGL80"/>
    <property type="match status" value="1"/>
</dbReference>
<dbReference type="PANTHER" id="PTHR11945">
    <property type="entry name" value="MADS BOX PROTEIN"/>
    <property type="match status" value="1"/>
</dbReference>
<keyword evidence="4" id="KW-0804">Transcription</keyword>
<evidence type="ECO:0000256" key="4">
    <source>
        <dbReference type="ARBA" id="ARBA00023163"/>
    </source>
</evidence>
<dbReference type="GO" id="GO:0045944">
    <property type="term" value="P:positive regulation of transcription by RNA polymerase II"/>
    <property type="evidence" value="ECO:0007669"/>
    <property type="project" value="InterPro"/>
</dbReference>
<accession>A0A835HFU1</accession>
<organism evidence="7 8">
    <name type="scientific">Coptis chinensis</name>
    <dbReference type="NCBI Taxonomy" id="261450"/>
    <lineage>
        <taxon>Eukaryota</taxon>
        <taxon>Viridiplantae</taxon>
        <taxon>Streptophyta</taxon>
        <taxon>Embryophyta</taxon>
        <taxon>Tracheophyta</taxon>
        <taxon>Spermatophyta</taxon>
        <taxon>Magnoliopsida</taxon>
        <taxon>Ranunculales</taxon>
        <taxon>Ranunculaceae</taxon>
        <taxon>Coptidoideae</taxon>
        <taxon>Coptis</taxon>
    </lineage>
</organism>
<dbReference type="GO" id="GO:0046983">
    <property type="term" value="F:protein dimerization activity"/>
    <property type="evidence" value="ECO:0007669"/>
    <property type="project" value="InterPro"/>
</dbReference>
<dbReference type="OrthoDB" id="1692623at2759"/>
<feature type="domain" description="MADS-box" evidence="6">
    <location>
        <begin position="1"/>
        <end position="49"/>
    </location>
</feature>
<dbReference type="GO" id="GO:0000978">
    <property type="term" value="F:RNA polymerase II cis-regulatory region sequence-specific DNA binding"/>
    <property type="evidence" value="ECO:0007669"/>
    <property type="project" value="TreeGrafter"/>
</dbReference>
<dbReference type="PRINTS" id="PR00404">
    <property type="entry name" value="MADSDOMAIN"/>
</dbReference>
<dbReference type="GO" id="GO:0005634">
    <property type="term" value="C:nucleus"/>
    <property type="evidence" value="ECO:0007669"/>
    <property type="project" value="UniProtKB-SubCell"/>
</dbReference>
<keyword evidence="5" id="KW-0539">Nucleus</keyword>
<dbReference type="Gene3D" id="3.40.1810.10">
    <property type="entry name" value="Transcription factor, MADS-box"/>
    <property type="match status" value="1"/>
</dbReference>
<evidence type="ECO:0000313" key="8">
    <source>
        <dbReference type="Proteomes" id="UP000631114"/>
    </source>
</evidence>
<dbReference type="SUPFAM" id="SSF55455">
    <property type="entry name" value="SRF-like"/>
    <property type="match status" value="1"/>
</dbReference>
<dbReference type="EMBL" id="JADFTS010000007">
    <property type="protein sequence ID" value="KAF9597634.1"/>
    <property type="molecule type" value="Genomic_DNA"/>
</dbReference>
<dbReference type="AlphaFoldDB" id="A0A835HFU1"/>
<dbReference type="CDD" id="cd00266">
    <property type="entry name" value="MADS_SRF_like"/>
    <property type="match status" value="1"/>
</dbReference>
<dbReference type="SMART" id="SM00432">
    <property type="entry name" value="MADS"/>
    <property type="match status" value="1"/>
</dbReference>
<dbReference type="PROSITE" id="PS50066">
    <property type="entry name" value="MADS_BOX_2"/>
    <property type="match status" value="1"/>
</dbReference>
<evidence type="ECO:0000313" key="7">
    <source>
        <dbReference type="EMBL" id="KAF9597634.1"/>
    </source>
</evidence>
<evidence type="ECO:0000256" key="2">
    <source>
        <dbReference type="ARBA" id="ARBA00023015"/>
    </source>
</evidence>
<evidence type="ECO:0000256" key="5">
    <source>
        <dbReference type="ARBA" id="ARBA00023242"/>
    </source>
</evidence>
<evidence type="ECO:0000256" key="3">
    <source>
        <dbReference type="ARBA" id="ARBA00023125"/>
    </source>
</evidence>
<proteinExistence type="predicted"/>
<name>A0A835HFU1_9MAGN</name>
<comment type="subcellular location">
    <subcellularLocation>
        <location evidence="1">Nucleus</location>
    </subcellularLocation>
</comment>
<keyword evidence="2" id="KW-0805">Transcription regulation</keyword>
<dbReference type="InterPro" id="IPR033897">
    <property type="entry name" value="SRF-like_MADS-box"/>
</dbReference>
<dbReference type="InterPro" id="IPR036879">
    <property type="entry name" value="TF_MADSbox_sf"/>
</dbReference>
<gene>
    <name evidence="7" type="ORF">IFM89_020194</name>
</gene>
<keyword evidence="3" id="KW-0238">DNA-binding</keyword>
<dbReference type="FunFam" id="3.40.1810.10:FF:000018">
    <property type="entry name" value="agamous-like MADS-box protein AGL80"/>
    <property type="match status" value="1"/>
</dbReference>
<evidence type="ECO:0000259" key="6">
    <source>
        <dbReference type="PROSITE" id="PS50066"/>
    </source>
</evidence>
<dbReference type="Proteomes" id="UP000631114">
    <property type="component" value="Unassembled WGS sequence"/>
</dbReference>
<dbReference type="Pfam" id="PF00319">
    <property type="entry name" value="SRF-TF"/>
    <property type="match status" value="1"/>
</dbReference>
<comment type="caution">
    <text evidence="7">The sequence shown here is derived from an EMBL/GenBank/DDBJ whole genome shotgun (WGS) entry which is preliminary data.</text>
</comment>
<keyword evidence="8" id="KW-1185">Reference proteome</keyword>